<dbReference type="SMART" id="SM00857">
    <property type="entry name" value="Resolvase"/>
    <property type="match status" value="1"/>
</dbReference>
<dbReference type="InterPro" id="IPR006119">
    <property type="entry name" value="Resolv_N"/>
</dbReference>
<dbReference type="PANTHER" id="PTHR30461:SF23">
    <property type="entry name" value="DNA RECOMBINASE-RELATED"/>
    <property type="match status" value="1"/>
</dbReference>
<dbReference type="SUPFAM" id="SSF53041">
    <property type="entry name" value="Resolvase-like"/>
    <property type="match status" value="1"/>
</dbReference>
<dbReference type="PROSITE" id="PS51737">
    <property type="entry name" value="RECOMBINASE_DNA_BIND"/>
    <property type="match status" value="1"/>
</dbReference>
<dbReference type="Gene3D" id="3.40.50.1390">
    <property type="entry name" value="Resolvase, N-terminal catalytic domain"/>
    <property type="match status" value="1"/>
</dbReference>
<dbReference type="CDD" id="cd00338">
    <property type="entry name" value="Ser_Recombinase"/>
    <property type="match status" value="1"/>
</dbReference>
<organism evidence="4 5">
    <name type="scientific">Solibaculum intestinale</name>
    <dbReference type="NCBI Taxonomy" id="3133165"/>
    <lineage>
        <taxon>Bacteria</taxon>
        <taxon>Bacillati</taxon>
        <taxon>Bacillota</taxon>
        <taxon>Clostridia</taxon>
        <taxon>Eubacteriales</taxon>
        <taxon>Oscillospiraceae</taxon>
        <taxon>Solibaculum</taxon>
    </lineage>
</organism>
<gene>
    <name evidence="4" type="ORF">WMO26_03695</name>
</gene>
<proteinExistence type="predicted"/>
<feature type="coiled-coil region" evidence="1">
    <location>
        <begin position="381"/>
        <end position="443"/>
    </location>
</feature>
<dbReference type="RefSeq" id="WP_349218215.1">
    <property type="nucleotide sequence ID" value="NZ_JBBMFD010000004.1"/>
</dbReference>
<feature type="domain" description="Resolvase/invertase-type recombinase catalytic" evidence="2">
    <location>
        <begin position="2"/>
        <end position="148"/>
    </location>
</feature>
<dbReference type="InterPro" id="IPR025827">
    <property type="entry name" value="Zn_ribbon_recom_dom"/>
</dbReference>
<comment type="caution">
    <text evidence="4">The sequence shown here is derived from an EMBL/GenBank/DDBJ whole genome shotgun (WGS) entry which is preliminary data.</text>
</comment>
<dbReference type="InterPro" id="IPR011109">
    <property type="entry name" value="DNA_bind_recombinase_dom"/>
</dbReference>
<dbReference type="Pfam" id="PF00239">
    <property type="entry name" value="Resolvase"/>
    <property type="match status" value="1"/>
</dbReference>
<dbReference type="Pfam" id="PF13408">
    <property type="entry name" value="Zn_ribbon_recom"/>
    <property type="match status" value="1"/>
</dbReference>
<dbReference type="Gene3D" id="3.90.1750.20">
    <property type="entry name" value="Putative Large Serine Recombinase, Chain B, Domain 2"/>
    <property type="match status" value="1"/>
</dbReference>
<dbReference type="InterPro" id="IPR050639">
    <property type="entry name" value="SSR_resolvase"/>
</dbReference>
<reference evidence="4 5" key="1">
    <citation type="submission" date="2024-03" db="EMBL/GenBank/DDBJ databases">
        <title>Human intestinal bacterial collection.</title>
        <authorList>
            <person name="Pauvert C."/>
            <person name="Hitch T.C.A."/>
            <person name="Clavel T."/>
        </authorList>
    </citation>
    <scope>NUCLEOTIDE SEQUENCE [LARGE SCALE GENOMIC DNA]</scope>
    <source>
        <strain evidence="4 5">CLA-JM-H44</strain>
    </source>
</reference>
<protein>
    <submittedName>
        <fullName evidence="4">Recombinase family protein</fullName>
    </submittedName>
</protein>
<dbReference type="InterPro" id="IPR036162">
    <property type="entry name" value="Resolvase-like_N_sf"/>
</dbReference>
<evidence type="ECO:0000313" key="4">
    <source>
        <dbReference type="EMBL" id="MEQ2439928.1"/>
    </source>
</evidence>
<keyword evidence="1" id="KW-0175">Coiled coil</keyword>
<feature type="domain" description="Recombinase" evidence="3">
    <location>
        <begin position="154"/>
        <end position="279"/>
    </location>
</feature>
<dbReference type="Pfam" id="PF07508">
    <property type="entry name" value="Recombinase"/>
    <property type="match status" value="1"/>
</dbReference>
<dbReference type="EMBL" id="JBBMFD010000004">
    <property type="protein sequence ID" value="MEQ2439928.1"/>
    <property type="molecule type" value="Genomic_DNA"/>
</dbReference>
<name>A0ABV1DXZ4_9FIRM</name>
<dbReference type="Proteomes" id="UP001489509">
    <property type="component" value="Unassembled WGS sequence"/>
</dbReference>
<evidence type="ECO:0000256" key="1">
    <source>
        <dbReference type="SAM" id="Coils"/>
    </source>
</evidence>
<accession>A0ABV1DXZ4</accession>
<evidence type="ECO:0000313" key="5">
    <source>
        <dbReference type="Proteomes" id="UP001489509"/>
    </source>
</evidence>
<sequence length="503" mass="57993">MRIAAYCRVSTDKEAQIESLENQKLFFEDFAKRQGYALVQIYADEGISGKQVKNRTQFLRLLADAKLGLFDMVVVKDISRFARNTVDSLQAIRELKASHVEILFLSNNQTVLGNSEFMLTIFSALAQEESANLSRRVKFGLEVSAKKGKVPNFIYGYDRVDAQTLQVAPREAQVVAEVFHLYVKEGLGTRRIAAQLNERGIPTKKGGEWSPKTIRRILTNPIYAGVLLNHKTETIDFLTGAKRPRPREDWFVHPRAEYRIVDPDLYEKAQAIMKERQRRCMPEEEGPAGRYSGCHRFSTLIRCGHCGYSFTRRVWSSRLRTHVFWHCAGNHNRTAAFCPNTINLYEEDLLCHLKGYLLSILGDPDVFGREVAREVGRRLAGEREQESAAKLEEQLRRLAVQMERQKDLYTEGILSMEELKVQRARLEAKILELEKRLSHWQRRPQETGTEEAVSQELLDLERWKNGDFRRLLEQITVEGDGTVLIRFQDFTRQEEPHCPFVGS</sequence>
<dbReference type="PROSITE" id="PS51736">
    <property type="entry name" value="RECOMBINASES_3"/>
    <property type="match status" value="1"/>
</dbReference>
<dbReference type="InterPro" id="IPR038109">
    <property type="entry name" value="DNA_bind_recomb_sf"/>
</dbReference>
<evidence type="ECO:0000259" key="2">
    <source>
        <dbReference type="PROSITE" id="PS51736"/>
    </source>
</evidence>
<keyword evidence="5" id="KW-1185">Reference proteome</keyword>
<dbReference type="PANTHER" id="PTHR30461">
    <property type="entry name" value="DNA-INVERTASE FROM LAMBDOID PROPHAGE"/>
    <property type="match status" value="1"/>
</dbReference>
<evidence type="ECO:0000259" key="3">
    <source>
        <dbReference type="PROSITE" id="PS51737"/>
    </source>
</evidence>